<dbReference type="PANTHER" id="PTHR13234">
    <property type="entry name" value="GAMMA-INTERFERON INDUCIBLE LYSOSOMAL THIOL REDUCTASE GILT"/>
    <property type="match status" value="1"/>
</dbReference>
<dbReference type="AlphaFoldDB" id="D3PHN1"/>
<keyword evidence="2" id="KW-0325">Glycoprotein</keyword>
<dbReference type="GO" id="GO:0016671">
    <property type="term" value="F:oxidoreductase activity, acting on a sulfur group of donors, disulfide as acceptor"/>
    <property type="evidence" value="ECO:0007669"/>
    <property type="project" value="InterPro"/>
</dbReference>
<name>D3PHN1_LEPSM</name>
<evidence type="ECO:0000256" key="3">
    <source>
        <dbReference type="SAM" id="SignalP"/>
    </source>
</evidence>
<dbReference type="EMBL" id="BT121137">
    <property type="protein sequence ID" value="ADD38067.1"/>
    <property type="molecule type" value="mRNA"/>
</dbReference>
<comment type="similarity">
    <text evidence="1">Belongs to the GILT family.</text>
</comment>
<dbReference type="OrthoDB" id="958254at2759"/>
<gene>
    <name evidence="4" type="primary">GILT</name>
</gene>
<organism evidence="4">
    <name type="scientific">Lepeophtheirus salmonis</name>
    <name type="common">Salmon louse</name>
    <name type="synonym">Caligus salmonis</name>
    <dbReference type="NCBI Taxonomy" id="72036"/>
    <lineage>
        <taxon>Eukaryota</taxon>
        <taxon>Metazoa</taxon>
        <taxon>Ecdysozoa</taxon>
        <taxon>Arthropoda</taxon>
        <taxon>Crustacea</taxon>
        <taxon>Multicrustacea</taxon>
        <taxon>Hexanauplia</taxon>
        <taxon>Copepoda</taxon>
        <taxon>Siphonostomatoida</taxon>
        <taxon>Caligidae</taxon>
        <taxon>Lepeophtheirus</taxon>
    </lineage>
</organism>
<evidence type="ECO:0000256" key="1">
    <source>
        <dbReference type="ARBA" id="ARBA00005679"/>
    </source>
</evidence>
<feature type="chain" id="PRO_5003047875" evidence="3">
    <location>
        <begin position="23"/>
        <end position="226"/>
    </location>
</feature>
<accession>D3PHN1</accession>
<keyword evidence="3" id="KW-0732">Signal</keyword>
<sequence>MQNFVNIAVCAIVLMSVSQISSFNIYQNSHNKKFQWDNIPKVEVSAYYEVLCPDSIRFVRNELQTTYSKLSSIMNFHLIPYGKASSFAKSEGGYEFNCQHGQEECFGNMVHACSNKYVQSKSVLLDFVACMIKDNRDAIKIGKSCAKEYSVDWQPIERCAHSIEGENLLYEEGEKTHNLSPRLRFVPTVELDKSQSNQRSLLHDLAIQVCKHYTGPLPSVCTELNH</sequence>
<protein>
    <submittedName>
        <fullName evidence="4">Gamma-interferon-inducible lysosomal thiol reductase</fullName>
    </submittedName>
</protein>
<dbReference type="Pfam" id="PF03227">
    <property type="entry name" value="GILT"/>
    <property type="match status" value="1"/>
</dbReference>
<proteinExistence type="evidence at transcript level"/>
<evidence type="ECO:0000313" key="4">
    <source>
        <dbReference type="EMBL" id="ADD38067.1"/>
    </source>
</evidence>
<reference evidence="4" key="1">
    <citation type="submission" date="2010-03" db="EMBL/GenBank/DDBJ databases">
        <title>Atlantic Lepeophtheirus salmonis ESTs and full-length cDNAs.</title>
        <authorList>
            <person name="Yasuike M."/>
            <person name="von Schalburg K."/>
            <person name="Cooper G."/>
            <person name="Leong J."/>
            <person name="Nilsen F."/>
            <person name="Jones S.R.M."/>
            <person name="Koop B.F."/>
        </authorList>
    </citation>
    <scope>NUCLEOTIDE SEQUENCE</scope>
    <source>
        <strain evidence="4">Atlantic form</strain>
        <tissue evidence="4">Mixed tissue</tissue>
    </source>
</reference>
<dbReference type="InterPro" id="IPR004911">
    <property type="entry name" value="Interferon-induced_GILT"/>
</dbReference>
<evidence type="ECO:0000256" key="2">
    <source>
        <dbReference type="ARBA" id="ARBA00023180"/>
    </source>
</evidence>
<dbReference type="PANTHER" id="PTHR13234:SF71">
    <property type="entry name" value="GAMMA-INTERFERON-INDUCIBLE LYSOSOMAL THIOL REDUCTASE-LIKE PROTEIN"/>
    <property type="match status" value="1"/>
</dbReference>
<feature type="signal peptide" evidence="3">
    <location>
        <begin position="1"/>
        <end position="22"/>
    </location>
</feature>